<gene>
    <name evidence="1" type="ORF">BECKFW1821A_GA0114235_107817</name>
</gene>
<dbReference type="EMBL" id="CAADEW010000078">
    <property type="protein sequence ID" value="VFJ58128.1"/>
    <property type="molecule type" value="Genomic_DNA"/>
</dbReference>
<reference evidence="1" key="1">
    <citation type="submission" date="2019-02" db="EMBL/GenBank/DDBJ databases">
        <authorList>
            <person name="Gruber-Vodicka R. H."/>
            <person name="Seah K. B. B."/>
        </authorList>
    </citation>
    <scope>NUCLEOTIDE SEQUENCE</scope>
    <source>
        <strain evidence="1">BECK_BZ15</strain>
    </source>
</reference>
<sequence length="119" mass="13751">MVVLVDARGDPLYYYYYFWWMRFAYPPYGSQHTLGQVGWISVSASTNNLQLQMRRQPAQLPRYFVQSAWNPGKLRRYLAQWTEGLVKLHYGPGDCPGMPGNCPGWSAEGSKSGVINRRW</sequence>
<proteinExistence type="predicted"/>
<organism evidence="1">
    <name type="scientific">Candidatus Kentrum sp. FW</name>
    <dbReference type="NCBI Taxonomy" id="2126338"/>
    <lineage>
        <taxon>Bacteria</taxon>
        <taxon>Pseudomonadati</taxon>
        <taxon>Pseudomonadota</taxon>
        <taxon>Gammaproteobacteria</taxon>
        <taxon>Candidatus Kentrum</taxon>
    </lineage>
</organism>
<name>A0A450SVY6_9GAMM</name>
<protein>
    <submittedName>
        <fullName evidence="1">Uncharacterized protein</fullName>
    </submittedName>
</protein>
<dbReference type="AlphaFoldDB" id="A0A450SVY6"/>
<accession>A0A450SVY6</accession>
<evidence type="ECO:0000313" key="1">
    <source>
        <dbReference type="EMBL" id="VFJ58128.1"/>
    </source>
</evidence>